<gene>
    <name evidence="4" type="ORF">JKK62_14545</name>
</gene>
<dbReference type="AlphaFoldDB" id="A0A934WTU7"/>
<evidence type="ECO:0000256" key="1">
    <source>
        <dbReference type="SAM" id="MobiDB-lite"/>
    </source>
</evidence>
<evidence type="ECO:0000256" key="2">
    <source>
        <dbReference type="SAM" id="Phobius"/>
    </source>
</evidence>
<dbReference type="InterPro" id="IPR026870">
    <property type="entry name" value="Zinc_ribbon_dom"/>
</dbReference>
<keyword evidence="5" id="KW-1185">Reference proteome</keyword>
<protein>
    <submittedName>
        <fullName evidence="4">Zinc-ribbon domain-containing protein</fullName>
    </submittedName>
</protein>
<feature type="compositionally biased region" description="Basic and acidic residues" evidence="1">
    <location>
        <begin position="116"/>
        <end position="141"/>
    </location>
</feature>
<dbReference type="EMBL" id="JAEQMG010000163">
    <property type="protein sequence ID" value="MBK6089842.1"/>
    <property type="molecule type" value="Genomic_DNA"/>
</dbReference>
<feature type="compositionally biased region" description="Pro residues" evidence="1">
    <location>
        <begin position="379"/>
        <end position="389"/>
    </location>
</feature>
<organism evidence="4 5">
    <name type="scientific">Ruminococcus difficilis</name>
    <dbReference type="NCBI Taxonomy" id="2763069"/>
    <lineage>
        <taxon>Bacteria</taxon>
        <taxon>Bacillati</taxon>
        <taxon>Bacillota</taxon>
        <taxon>Clostridia</taxon>
        <taxon>Eubacteriales</taxon>
        <taxon>Oscillospiraceae</taxon>
        <taxon>Ruminococcus</taxon>
    </lineage>
</organism>
<sequence length="619" mass="70135">MKCTNCGRELSDDARFCEICGKPVGTEPTLVADKTTEVDPRYDLSVFSDDSAPASAARHTPESVIGDDAKTVLLPGNGTPDSDIPARPAQRAQADRFPVEDDAAKTELLPEQNEPTAERNRFEENIAMHRRYREERKRADTNRTTNVPLQPGEEQGFVDEYRGYAPADQFDNRSRYDRRPRYDDEYTRYGYHDSNRRENPRSDRGSYEQDARREQRPDRRNVDGKRRKNNQKKALIISIIALVLVIAILAGVIFFVNRNTVSASELRDAKNKYLPPAQAVTIDTSQKDPSNSDIQFKYDDRARILSCTYKANEKPYEQQYTYRDPDRMLDIETTYRDKLIHTESISYDKIKTANDFEDVDGYIVRLDEESLTAGETLPPTVPPTVPPTAAPTAAPTEARTIVDAQSDEAMEKFLTTFVCCYAYNVGEFEYDYTNRQGTNILEKVCEQFPIVDWDLYSVNARVKGWGTDSTTTGVSLSDAPWVDESMVNGATGVVANRCDTADWICTNIFNVNAGDLPTLYEQCYANQKLWKAEASVGTSYCAVIYGRGLIGYGVNVRDVKTDGQYYYVTYDRCDPYSKNTIESLYAVMEKKTIDGSTYWSMYSNTANIPETITPFTPER</sequence>
<accession>A0A934WTU7</accession>
<feature type="compositionally biased region" description="Basic and acidic residues" evidence="1">
    <location>
        <begin position="170"/>
        <end position="224"/>
    </location>
</feature>
<comment type="caution">
    <text evidence="4">The sequence shown here is derived from an EMBL/GenBank/DDBJ whole genome shotgun (WGS) entry which is preliminary data.</text>
</comment>
<dbReference type="Pfam" id="PF13240">
    <property type="entry name" value="Zn_Ribbon_1"/>
    <property type="match status" value="1"/>
</dbReference>
<name>A0A934WTU7_9FIRM</name>
<feature type="region of interest" description="Disordered" evidence="1">
    <location>
        <begin position="374"/>
        <end position="395"/>
    </location>
</feature>
<evidence type="ECO:0000259" key="3">
    <source>
        <dbReference type="Pfam" id="PF13240"/>
    </source>
</evidence>
<evidence type="ECO:0000313" key="5">
    <source>
        <dbReference type="Proteomes" id="UP000633365"/>
    </source>
</evidence>
<feature type="domain" description="Zinc-ribbon" evidence="3">
    <location>
        <begin position="2"/>
        <end position="24"/>
    </location>
</feature>
<dbReference type="RefSeq" id="WP_201428544.1">
    <property type="nucleotide sequence ID" value="NZ_JAEQMG010000163.1"/>
</dbReference>
<keyword evidence="2" id="KW-0812">Transmembrane</keyword>
<feature type="compositionally biased region" description="Basic and acidic residues" evidence="1">
    <location>
        <begin position="93"/>
        <end position="105"/>
    </location>
</feature>
<evidence type="ECO:0000313" key="4">
    <source>
        <dbReference type="EMBL" id="MBK6089842.1"/>
    </source>
</evidence>
<dbReference type="Proteomes" id="UP000633365">
    <property type="component" value="Unassembled WGS sequence"/>
</dbReference>
<reference evidence="4" key="1">
    <citation type="submission" date="2021-01" db="EMBL/GenBank/DDBJ databases">
        <title>Genome public.</title>
        <authorList>
            <person name="Liu C."/>
            <person name="Sun Q."/>
        </authorList>
    </citation>
    <scope>NUCLEOTIDE SEQUENCE</scope>
    <source>
        <strain evidence="4">M6</strain>
    </source>
</reference>
<proteinExistence type="predicted"/>
<keyword evidence="2" id="KW-0472">Membrane</keyword>
<feature type="region of interest" description="Disordered" evidence="1">
    <location>
        <begin position="47"/>
        <end position="228"/>
    </location>
</feature>
<feature type="transmembrane region" description="Helical" evidence="2">
    <location>
        <begin position="234"/>
        <end position="256"/>
    </location>
</feature>
<keyword evidence="2" id="KW-1133">Transmembrane helix</keyword>